<proteinExistence type="predicted"/>
<protein>
    <submittedName>
        <fullName evidence="1">Uncharacterized protein</fullName>
    </submittedName>
</protein>
<gene>
    <name evidence="1" type="ORF">ABM479_19085</name>
</gene>
<dbReference type="EMBL" id="CP157960">
    <property type="protein sequence ID" value="XBT92825.1"/>
    <property type="molecule type" value="Genomic_DNA"/>
</dbReference>
<evidence type="ECO:0000313" key="1">
    <source>
        <dbReference type="EMBL" id="XBT92825.1"/>
    </source>
</evidence>
<dbReference type="RefSeq" id="WP_174175952.1">
    <property type="nucleotide sequence ID" value="NZ_CP157960.1"/>
</dbReference>
<accession>A0AAU7RRL2</accession>
<reference evidence="1" key="1">
    <citation type="submission" date="2024-06" db="EMBL/GenBank/DDBJ databases">
        <authorList>
            <person name="Li T."/>
            <person name="Gao R."/>
        </authorList>
    </citation>
    <scope>NUCLEOTIDE SEQUENCE</scope>
    <source>
        <strain evidence="1">ZPR3</strain>
    </source>
</reference>
<name>A0AAU7RRL2_9HYPH</name>
<organism evidence="1">
    <name type="scientific">Rhizobium sp. ZPR3</name>
    <dbReference type="NCBI Taxonomy" id="3158967"/>
    <lineage>
        <taxon>Bacteria</taxon>
        <taxon>Pseudomonadati</taxon>
        <taxon>Pseudomonadota</taxon>
        <taxon>Alphaproteobacteria</taxon>
        <taxon>Hyphomicrobiales</taxon>
        <taxon>Rhizobiaceae</taxon>
        <taxon>Rhizobium/Agrobacterium group</taxon>
        <taxon>Rhizobium</taxon>
    </lineage>
</organism>
<dbReference type="AlphaFoldDB" id="A0AAU7RRL2"/>
<sequence>MRNHPILARLRSQMHAALAGAQYHLSRFGVLLREAATIAFTLRCRVIDRR</sequence>